<keyword evidence="2" id="KW-1185">Reference proteome</keyword>
<organism evidence="1 2">
    <name type="scientific">Niabella soli DSM 19437</name>
    <dbReference type="NCBI Taxonomy" id="929713"/>
    <lineage>
        <taxon>Bacteria</taxon>
        <taxon>Pseudomonadati</taxon>
        <taxon>Bacteroidota</taxon>
        <taxon>Chitinophagia</taxon>
        <taxon>Chitinophagales</taxon>
        <taxon>Chitinophagaceae</taxon>
        <taxon>Niabella</taxon>
    </lineage>
</organism>
<name>W0F272_9BACT</name>
<dbReference type="STRING" id="929713.NIASO_02520"/>
<protein>
    <submittedName>
        <fullName evidence="1">Uncharacterized protein</fullName>
    </submittedName>
</protein>
<dbReference type="EMBL" id="CP007035">
    <property type="protein sequence ID" value="AHF17150.1"/>
    <property type="molecule type" value="Genomic_DNA"/>
</dbReference>
<dbReference type="AlphaFoldDB" id="W0F272"/>
<dbReference type="OrthoDB" id="676759at2"/>
<evidence type="ECO:0000313" key="2">
    <source>
        <dbReference type="Proteomes" id="UP000003586"/>
    </source>
</evidence>
<evidence type="ECO:0000313" key="1">
    <source>
        <dbReference type="EMBL" id="AHF17150.1"/>
    </source>
</evidence>
<accession>W0F272</accession>
<gene>
    <name evidence="1" type="ORF">NIASO_02520</name>
</gene>
<dbReference type="Proteomes" id="UP000003586">
    <property type="component" value="Chromosome"/>
</dbReference>
<proteinExistence type="predicted"/>
<sequence>MEDSNNIFTIAVTINGKSQQVEVVTAETTDGVAFYKCNIASEEITQVRKDTDRWKQLWGSLTEMEIESIGAAIDAYFEKNKITS</sequence>
<dbReference type="RefSeq" id="WP_008583859.1">
    <property type="nucleotide sequence ID" value="NZ_CP007035.1"/>
</dbReference>
<reference evidence="1 2" key="1">
    <citation type="submission" date="2013-12" db="EMBL/GenBank/DDBJ databases">
        <authorList>
            <consortium name="DOE Joint Genome Institute"/>
            <person name="Eisen J."/>
            <person name="Huntemann M."/>
            <person name="Han J."/>
            <person name="Chen A."/>
            <person name="Kyrpides N."/>
            <person name="Mavromatis K."/>
            <person name="Markowitz V."/>
            <person name="Palaniappan K."/>
            <person name="Ivanova N."/>
            <person name="Schaumberg A."/>
            <person name="Pati A."/>
            <person name="Liolios K."/>
            <person name="Nordberg H.P."/>
            <person name="Cantor M.N."/>
            <person name="Hua S.X."/>
            <person name="Woyke T."/>
        </authorList>
    </citation>
    <scope>NUCLEOTIDE SEQUENCE [LARGE SCALE GENOMIC DNA]</scope>
    <source>
        <strain evidence="2">DSM 19437</strain>
    </source>
</reference>
<dbReference type="eggNOG" id="ENOG5033P6D">
    <property type="taxonomic scope" value="Bacteria"/>
</dbReference>
<dbReference type="HOGENOM" id="CLU_2555250_0_0_10"/>
<dbReference type="KEGG" id="nso:NIASO_02520"/>